<evidence type="ECO:0008006" key="3">
    <source>
        <dbReference type="Google" id="ProtNLM"/>
    </source>
</evidence>
<sequence length="375" mass="41098">MHKQIGLLLVLASLLLGCAGHPSGERLDLGSTERVSRLFAYPNNCSVVCYRPWTLEQTVQHYLEQSLSRDGHASAKVHVERRGDRVYARFSGVPDDYGRPLQQLLDSGDLAFEGASRLNRDGKWQYDWYFFLPLGMALDNRKSVELLHFPPDYSLTEAQDYLRSSTTDRWAELLTVNGIPAAETAAFQTIVDIAPIAAPASAGASLEGVYDYFSDYQQRMVRELTAGNGEGALPMVAFGSPVRDWVKQRYGVPLSVLGLGQIIPAPGQSVAVLGANHPSYIWYAADPSNYGGNQQKADQAGLKVMGQDLSAACWQAGMGQNPGADANATLQRCTQQWLVEDQRQSCTLFYTSIRDLTPAQAQAKCSTARDAMASH</sequence>
<name>A0ABY5H7V1_9PSED</name>
<proteinExistence type="predicted"/>
<dbReference type="RefSeq" id="WP_255837707.1">
    <property type="nucleotide sequence ID" value="NZ_CP073346.1"/>
</dbReference>
<dbReference type="Proteomes" id="UP001059672">
    <property type="component" value="Chromosome"/>
</dbReference>
<keyword evidence="2" id="KW-1185">Reference proteome</keyword>
<gene>
    <name evidence="1" type="ORF">KDW96_18555</name>
</gene>
<dbReference type="EMBL" id="CP073346">
    <property type="protein sequence ID" value="UTW07146.1"/>
    <property type="molecule type" value="Genomic_DNA"/>
</dbReference>
<evidence type="ECO:0000313" key="1">
    <source>
        <dbReference type="EMBL" id="UTW07146.1"/>
    </source>
</evidence>
<accession>A0ABY5H7V1</accession>
<reference evidence="1" key="1">
    <citation type="submission" date="2021-04" db="EMBL/GenBank/DDBJ databases">
        <title>Oceanospirillales bacteria with DddD are important DMSP degraders in coastal seawater.</title>
        <authorList>
            <person name="Liu J."/>
        </authorList>
    </citation>
    <scope>NUCLEOTIDE SEQUENCE</scope>
    <source>
        <strain evidence="1">D13-4</strain>
    </source>
</reference>
<protein>
    <recommendedName>
        <fullName evidence="3">Lipoprotein</fullName>
    </recommendedName>
</protein>
<dbReference type="PROSITE" id="PS51257">
    <property type="entry name" value="PROKAR_LIPOPROTEIN"/>
    <property type="match status" value="1"/>
</dbReference>
<organism evidence="1 2">
    <name type="scientific">Pseudomonas benzenivorans</name>
    <dbReference type="NCBI Taxonomy" id="556533"/>
    <lineage>
        <taxon>Bacteria</taxon>
        <taxon>Pseudomonadati</taxon>
        <taxon>Pseudomonadota</taxon>
        <taxon>Gammaproteobacteria</taxon>
        <taxon>Pseudomonadales</taxon>
        <taxon>Pseudomonadaceae</taxon>
        <taxon>Pseudomonas</taxon>
    </lineage>
</organism>
<evidence type="ECO:0000313" key="2">
    <source>
        <dbReference type="Proteomes" id="UP001059672"/>
    </source>
</evidence>